<gene>
    <name evidence="2" type="ORF">Ade02nite_80340</name>
</gene>
<dbReference type="RefSeq" id="WP_203775508.1">
    <property type="nucleotide sequence ID" value="NZ_BAAABO010000058.1"/>
</dbReference>
<organism evidence="2 3">
    <name type="scientific">Paractinoplanes deccanensis</name>
    <dbReference type="NCBI Taxonomy" id="113561"/>
    <lineage>
        <taxon>Bacteria</taxon>
        <taxon>Bacillati</taxon>
        <taxon>Actinomycetota</taxon>
        <taxon>Actinomycetes</taxon>
        <taxon>Micromonosporales</taxon>
        <taxon>Micromonosporaceae</taxon>
        <taxon>Paractinoplanes</taxon>
    </lineage>
</organism>
<keyword evidence="3" id="KW-1185">Reference proteome</keyword>
<dbReference type="Pfam" id="PF02627">
    <property type="entry name" value="CMD"/>
    <property type="match status" value="1"/>
</dbReference>
<dbReference type="SUPFAM" id="SSF69118">
    <property type="entry name" value="AhpD-like"/>
    <property type="match status" value="1"/>
</dbReference>
<dbReference type="PANTHER" id="PTHR34846:SF5">
    <property type="entry name" value="CARBOXYMUCONOLACTONE DECARBOXYLASE-LIKE DOMAIN-CONTAINING PROTEIN"/>
    <property type="match status" value="1"/>
</dbReference>
<sequence length="173" mass="18999">MTRLPDPDPSTQPADVREMLASLPPDPMVRALSHATGTVNLFIQMARAQFTSLALSSRSRELVTLAVAVRTECAFVLAQHQPMALAAGVDERTQDLVRAGRFDDPLLTAYDRTLLRFTDTVVAAPTVGDALFAEIRAILTPREIVEVLQVIGYYWTFGRVNTVLQVPLTTVYG</sequence>
<feature type="domain" description="Carboxymuconolactone decarboxylase-like" evidence="1">
    <location>
        <begin position="41"/>
        <end position="97"/>
    </location>
</feature>
<evidence type="ECO:0000313" key="2">
    <source>
        <dbReference type="EMBL" id="GID79393.1"/>
    </source>
</evidence>
<proteinExistence type="predicted"/>
<dbReference type="PANTHER" id="PTHR34846">
    <property type="entry name" value="4-CARBOXYMUCONOLACTONE DECARBOXYLASE FAMILY PROTEIN (AFU_ORTHOLOGUE AFUA_6G11590)"/>
    <property type="match status" value="1"/>
</dbReference>
<name>A0ABQ3YHC0_9ACTN</name>
<dbReference type="EMBL" id="BOMI01000168">
    <property type="protein sequence ID" value="GID79393.1"/>
    <property type="molecule type" value="Genomic_DNA"/>
</dbReference>
<dbReference type="InterPro" id="IPR029032">
    <property type="entry name" value="AhpD-like"/>
</dbReference>
<evidence type="ECO:0000259" key="1">
    <source>
        <dbReference type="Pfam" id="PF02627"/>
    </source>
</evidence>
<comment type="caution">
    <text evidence="2">The sequence shown here is derived from an EMBL/GenBank/DDBJ whole genome shotgun (WGS) entry which is preliminary data.</text>
</comment>
<dbReference type="InterPro" id="IPR003779">
    <property type="entry name" value="CMD-like"/>
</dbReference>
<reference evidence="2 3" key="1">
    <citation type="submission" date="2021-01" db="EMBL/GenBank/DDBJ databases">
        <title>Whole genome shotgun sequence of Actinoplanes deccanensis NBRC 13994.</title>
        <authorList>
            <person name="Komaki H."/>
            <person name="Tamura T."/>
        </authorList>
    </citation>
    <scope>NUCLEOTIDE SEQUENCE [LARGE SCALE GENOMIC DNA]</scope>
    <source>
        <strain evidence="2 3">NBRC 13994</strain>
    </source>
</reference>
<evidence type="ECO:0000313" key="3">
    <source>
        <dbReference type="Proteomes" id="UP000609879"/>
    </source>
</evidence>
<accession>A0ABQ3YHC0</accession>
<protein>
    <recommendedName>
        <fullName evidence="1">Carboxymuconolactone decarboxylase-like domain-containing protein</fullName>
    </recommendedName>
</protein>
<dbReference type="Gene3D" id="1.20.1290.10">
    <property type="entry name" value="AhpD-like"/>
    <property type="match status" value="1"/>
</dbReference>
<dbReference type="Proteomes" id="UP000609879">
    <property type="component" value="Unassembled WGS sequence"/>
</dbReference>